<keyword evidence="2" id="KW-1185">Reference proteome</keyword>
<comment type="caution">
    <text evidence="1">The sequence shown here is derived from an EMBL/GenBank/DDBJ whole genome shotgun (WGS) entry which is preliminary data.</text>
</comment>
<evidence type="ECO:0000313" key="2">
    <source>
        <dbReference type="Proteomes" id="UP001064048"/>
    </source>
</evidence>
<reference evidence="1 2" key="1">
    <citation type="journal article" date="2022" name="Genome Biol. Evol.">
        <title>The Spruce Budworm Genome: Reconstructing the Evolutionary History of Antifreeze Proteins.</title>
        <authorList>
            <person name="Beliveau C."/>
            <person name="Gagne P."/>
            <person name="Picq S."/>
            <person name="Vernygora O."/>
            <person name="Keeling C.I."/>
            <person name="Pinkney K."/>
            <person name="Doucet D."/>
            <person name="Wen F."/>
            <person name="Johnston J.S."/>
            <person name="Maaroufi H."/>
            <person name="Boyle B."/>
            <person name="Laroche J."/>
            <person name="Dewar K."/>
            <person name="Juretic N."/>
            <person name="Blackburn G."/>
            <person name="Nisole A."/>
            <person name="Brunet B."/>
            <person name="Brandao M."/>
            <person name="Lumley L."/>
            <person name="Duan J."/>
            <person name="Quan G."/>
            <person name="Lucarotti C.J."/>
            <person name="Roe A.D."/>
            <person name="Sperling F.A.H."/>
            <person name="Levesque R.C."/>
            <person name="Cusson M."/>
        </authorList>
    </citation>
    <scope>NUCLEOTIDE SEQUENCE [LARGE SCALE GENOMIC DNA]</scope>
    <source>
        <strain evidence="1">Glfc:IPQL:Cfum</strain>
    </source>
</reference>
<name>A0ACC0K958_CHOFU</name>
<evidence type="ECO:0000313" key="1">
    <source>
        <dbReference type="EMBL" id="KAI8432914.1"/>
    </source>
</evidence>
<dbReference type="Proteomes" id="UP001064048">
    <property type="component" value="Chromosome 24"/>
</dbReference>
<organism evidence="1 2">
    <name type="scientific">Choristoneura fumiferana</name>
    <name type="common">Spruce budworm moth</name>
    <name type="synonym">Archips fumiferana</name>
    <dbReference type="NCBI Taxonomy" id="7141"/>
    <lineage>
        <taxon>Eukaryota</taxon>
        <taxon>Metazoa</taxon>
        <taxon>Ecdysozoa</taxon>
        <taxon>Arthropoda</taxon>
        <taxon>Hexapoda</taxon>
        <taxon>Insecta</taxon>
        <taxon>Pterygota</taxon>
        <taxon>Neoptera</taxon>
        <taxon>Endopterygota</taxon>
        <taxon>Lepidoptera</taxon>
        <taxon>Glossata</taxon>
        <taxon>Ditrysia</taxon>
        <taxon>Tortricoidea</taxon>
        <taxon>Tortricidae</taxon>
        <taxon>Tortricinae</taxon>
        <taxon>Choristoneura</taxon>
    </lineage>
</organism>
<proteinExistence type="predicted"/>
<dbReference type="EMBL" id="CM046124">
    <property type="protein sequence ID" value="KAI8432914.1"/>
    <property type="molecule type" value="Genomic_DNA"/>
</dbReference>
<sequence>MHVCRYVNKIGIIVKINEDNLPSRFAIQSNGAENMVLSPQTMLSCNLRQQQGCGGGNIDVAWNFAGTHG</sequence>
<protein>
    <submittedName>
        <fullName evidence="1">Uncharacterized protein</fullName>
    </submittedName>
</protein>
<accession>A0ACC0K958</accession>
<gene>
    <name evidence="1" type="ORF">MSG28_013824</name>
</gene>